<evidence type="ECO:0000256" key="7">
    <source>
        <dbReference type="ARBA" id="ARBA00023170"/>
    </source>
</evidence>
<dbReference type="eggNOG" id="ENOG502SIBY">
    <property type="taxonomic scope" value="Eukaryota"/>
</dbReference>
<dbReference type="FunCoup" id="F7FI20">
    <property type="interactions" value="188"/>
</dbReference>
<evidence type="ECO:0000256" key="9">
    <source>
        <dbReference type="RuleBase" id="RU000688"/>
    </source>
</evidence>
<feature type="domain" description="G-protein coupled receptors family 1 profile" evidence="11">
    <location>
        <begin position="41"/>
        <end position="287"/>
    </location>
</feature>
<gene>
    <name evidence="12" type="primary">LOC100681125</name>
</gene>
<keyword evidence="3 10" id="KW-0552">Olfaction</keyword>
<feature type="transmembrane region" description="Helical" evidence="10">
    <location>
        <begin position="205"/>
        <end position="225"/>
    </location>
</feature>
<dbReference type="STRING" id="9258.ENSOANP00000021458"/>
<dbReference type="GeneTree" id="ENSGT00940000165513"/>
<dbReference type="PRINTS" id="PR00245">
    <property type="entry name" value="OLFACTORYR"/>
</dbReference>
<evidence type="ECO:0000313" key="13">
    <source>
        <dbReference type="Proteomes" id="UP000002279"/>
    </source>
</evidence>
<dbReference type="Pfam" id="PF13853">
    <property type="entry name" value="7tm_4"/>
    <property type="match status" value="1"/>
</dbReference>
<feature type="transmembrane region" description="Helical" evidence="10">
    <location>
        <begin position="61"/>
        <end position="82"/>
    </location>
</feature>
<dbReference type="HOGENOM" id="CLU_012526_8_1_1"/>
<reference evidence="12" key="2">
    <citation type="submission" date="2025-08" db="UniProtKB">
        <authorList>
            <consortium name="Ensembl"/>
        </authorList>
    </citation>
    <scope>IDENTIFICATION</scope>
    <source>
        <strain evidence="12">Glennie</strain>
    </source>
</reference>
<comment type="subcellular location">
    <subcellularLocation>
        <location evidence="10">Cell membrane</location>
        <topology evidence="10">Multi-pass membrane protein</topology>
    </subcellularLocation>
    <subcellularLocation>
        <location evidence="1">Membrane</location>
        <topology evidence="1">Multi-pass membrane protein</topology>
    </subcellularLocation>
</comment>
<keyword evidence="6 10" id="KW-0472">Membrane</keyword>
<dbReference type="GO" id="GO:0004984">
    <property type="term" value="F:olfactory receptor activity"/>
    <property type="evidence" value="ECO:0000318"/>
    <property type="project" value="GO_Central"/>
</dbReference>
<keyword evidence="8 9" id="KW-0807">Transducer</keyword>
<protein>
    <recommendedName>
        <fullName evidence="10">Olfactory receptor</fullName>
    </recommendedName>
</protein>
<dbReference type="Ensembl" id="ENSOANT00000021461.3">
    <property type="protein sequence ID" value="ENSOANP00000021458.3"/>
    <property type="gene ID" value="ENSOANG00000039205.1"/>
</dbReference>
<evidence type="ECO:0000256" key="5">
    <source>
        <dbReference type="ARBA" id="ARBA00023040"/>
    </source>
</evidence>
<dbReference type="GO" id="GO:0004930">
    <property type="term" value="F:G protein-coupled receptor activity"/>
    <property type="evidence" value="ECO:0007669"/>
    <property type="project" value="UniProtKB-KW"/>
</dbReference>
<evidence type="ECO:0000256" key="8">
    <source>
        <dbReference type="ARBA" id="ARBA00023224"/>
    </source>
</evidence>
<accession>F7FI20</accession>
<reference evidence="12" key="3">
    <citation type="submission" date="2025-09" db="UniProtKB">
        <authorList>
            <consortium name="Ensembl"/>
        </authorList>
    </citation>
    <scope>IDENTIFICATION</scope>
    <source>
        <strain evidence="12">Glennie</strain>
    </source>
</reference>
<dbReference type="FunFam" id="1.20.1070.10:FF:000007">
    <property type="entry name" value="Olfactory receptor"/>
    <property type="match status" value="1"/>
</dbReference>
<keyword evidence="10" id="KW-1003">Cell membrane</keyword>
<evidence type="ECO:0000256" key="10">
    <source>
        <dbReference type="RuleBase" id="RU363047"/>
    </source>
</evidence>
<sequence>MELENGTAVSEFIFLGLTQSPGLQRVLFVVFLLIYAMTLLGNLLIMVTVTCDPRLHTPMYFLLRNLSILDVCYSSVTLPRMLVDFLSASKTISYSGCLTQIFFFHFLGGADLFFLSVMAYDRYVAISQPLHYTAAMNTQVCVGLIVAAWVGGFLHSIIQLALLLPLPFCGPNVLDNFYCDIPQVLRLACMNTSVLEILIISNSGLLVLIWFILLLASYTVLLVMLRSHSKEGKRKAASTCTSHLIVVFVHFIPCIYIYARPFTPFPTDKAISIFDTVIPPMLNPMIYSLRNHEMKSAMKRLKKRTSMKCGTFCQRRETSWM</sequence>
<keyword evidence="13" id="KW-1185">Reference proteome</keyword>
<dbReference type="AlphaFoldDB" id="F7FI20"/>
<keyword evidence="10" id="KW-0716">Sensory transduction</keyword>
<dbReference type="PANTHER" id="PTHR48002">
    <property type="entry name" value="OLFACTORY RECEPTOR"/>
    <property type="match status" value="1"/>
</dbReference>
<feature type="transmembrane region" description="Helical" evidence="10">
    <location>
        <begin position="26"/>
        <end position="49"/>
    </location>
</feature>
<dbReference type="InterPro" id="IPR000725">
    <property type="entry name" value="Olfact_rcpt"/>
</dbReference>
<dbReference type="GO" id="GO:0005886">
    <property type="term" value="C:plasma membrane"/>
    <property type="evidence" value="ECO:0000318"/>
    <property type="project" value="GO_Central"/>
</dbReference>
<evidence type="ECO:0000256" key="1">
    <source>
        <dbReference type="ARBA" id="ARBA00004141"/>
    </source>
</evidence>
<feature type="transmembrane region" description="Helical" evidence="10">
    <location>
        <begin position="140"/>
        <end position="164"/>
    </location>
</feature>
<reference evidence="12 13" key="1">
    <citation type="journal article" date="2008" name="Nature">
        <title>Genome analysis of the platypus reveals unique signatures of evolution.</title>
        <authorList>
            <person name="Warren W.C."/>
            <person name="Hillier L.W."/>
            <person name="Marshall Graves J.A."/>
            <person name="Birney E."/>
            <person name="Ponting C.P."/>
            <person name="Grutzner F."/>
            <person name="Belov K."/>
            <person name="Miller W."/>
            <person name="Clarke L."/>
            <person name="Chinwalla A.T."/>
            <person name="Yang S.P."/>
            <person name="Heger A."/>
            <person name="Locke D.P."/>
            <person name="Miethke P."/>
            <person name="Waters P.D."/>
            <person name="Veyrunes F."/>
            <person name="Fulton L."/>
            <person name="Fulton B."/>
            <person name="Graves T."/>
            <person name="Wallis J."/>
            <person name="Puente X.S."/>
            <person name="Lopez-Otin C."/>
            <person name="Ordonez G.R."/>
            <person name="Eichler E.E."/>
            <person name="Chen L."/>
            <person name="Cheng Z."/>
            <person name="Deakin J.E."/>
            <person name="Alsop A."/>
            <person name="Thompson K."/>
            <person name="Kirby P."/>
            <person name="Papenfuss A.T."/>
            <person name="Wakefield M.J."/>
            <person name="Olender T."/>
            <person name="Lancet D."/>
            <person name="Huttley G.A."/>
            <person name="Smit A.F."/>
            <person name="Pask A."/>
            <person name="Temple-Smith P."/>
            <person name="Batzer M.A."/>
            <person name="Walker J.A."/>
            <person name="Konkel M.K."/>
            <person name="Harris R.S."/>
            <person name="Whittington C.M."/>
            <person name="Wong E.S."/>
            <person name="Gemmell N.J."/>
            <person name="Buschiazzo E."/>
            <person name="Vargas Jentzsch I.M."/>
            <person name="Merkel A."/>
            <person name="Schmitz J."/>
            <person name="Zemann A."/>
            <person name="Churakov G."/>
            <person name="Kriegs J.O."/>
            <person name="Brosius J."/>
            <person name="Murchison E.P."/>
            <person name="Sachidanandam R."/>
            <person name="Smith C."/>
            <person name="Hannon G.J."/>
            <person name="Tsend-Ayush E."/>
            <person name="McMillan D."/>
            <person name="Attenborough R."/>
            <person name="Rens W."/>
            <person name="Ferguson-Smith M."/>
            <person name="Lefevre C.M."/>
            <person name="Sharp J.A."/>
            <person name="Nicholas K.R."/>
            <person name="Ray D.A."/>
            <person name="Kube M."/>
            <person name="Reinhardt R."/>
            <person name="Pringle T.H."/>
            <person name="Taylor J."/>
            <person name="Jones R.C."/>
            <person name="Nixon B."/>
            <person name="Dacheux J.L."/>
            <person name="Niwa H."/>
            <person name="Sekita Y."/>
            <person name="Huang X."/>
            <person name="Stark A."/>
            <person name="Kheradpour P."/>
            <person name="Kellis M."/>
            <person name="Flicek P."/>
            <person name="Chen Y."/>
            <person name="Webber C."/>
            <person name="Hardison R."/>
            <person name="Nelson J."/>
            <person name="Hallsworth-Pepin K."/>
            <person name="Delehaunty K."/>
            <person name="Markovic C."/>
            <person name="Minx P."/>
            <person name="Feng Y."/>
            <person name="Kremitzki C."/>
            <person name="Mitreva M."/>
            <person name="Glasscock J."/>
            <person name="Wylie T."/>
            <person name="Wohldmann P."/>
            <person name="Thiru P."/>
            <person name="Nhan M.N."/>
            <person name="Pohl C.S."/>
            <person name="Smith S.M."/>
            <person name="Hou S."/>
            <person name="Nefedov M."/>
            <person name="de Jong P.J."/>
            <person name="Renfree M.B."/>
            <person name="Mardis E.R."/>
            <person name="Wilson R.K."/>
        </authorList>
    </citation>
    <scope>NUCLEOTIDE SEQUENCE [LARGE SCALE GENOMIC DNA]</scope>
    <source>
        <strain evidence="12 13">Glennie</strain>
    </source>
</reference>
<dbReference type="InParanoid" id="F7FI20"/>
<dbReference type="PROSITE" id="PS50262">
    <property type="entry name" value="G_PROTEIN_RECEP_F1_2"/>
    <property type="match status" value="1"/>
</dbReference>
<keyword evidence="7 9" id="KW-0675">Receptor</keyword>
<keyword evidence="2 9" id="KW-0812">Transmembrane</keyword>
<keyword evidence="5 9" id="KW-0297">G-protein coupled receptor</keyword>
<evidence type="ECO:0000259" key="11">
    <source>
        <dbReference type="PROSITE" id="PS50262"/>
    </source>
</evidence>
<evidence type="ECO:0000256" key="2">
    <source>
        <dbReference type="ARBA" id="ARBA00022692"/>
    </source>
</evidence>
<dbReference type="InterPro" id="IPR050427">
    <property type="entry name" value="Olfactory_Receptors"/>
</dbReference>
<dbReference type="CDD" id="cd15936">
    <property type="entry name" value="7tmA_OR4D-like"/>
    <property type="match status" value="1"/>
</dbReference>
<dbReference type="PRINTS" id="PR00237">
    <property type="entry name" value="GPCRRHODOPSN"/>
</dbReference>
<dbReference type="SUPFAM" id="SSF81321">
    <property type="entry name" value="Family A G protein-coupled receptor-like"/>
    <property type="match status" value="1"/>
</dbReference>
<dbReference type="OMA" id="CYSTVTC"/>
<evidence type="ECO:0000256" key="6">
    <source>
        <dbReference type="ARBA" id="ARBA00023136"/>
    </source>
</evidence>
<name>F7FI20_ORNAN</name>
<dbReference type="InterPro" id="IPR017452">
    <property type="entry name" value="GPCR_Rhodpsn_7TM"/>
</dbReference>
<evidence type="ECO:0000313" key="12">
    <source>
        <dbReference type="Ensembl" id="ENSOANP00000021458.3"/>
    </source>
</evidence>
<feature type="transmembrane region" description="Helical" evidence="10">
    <location>
        <begin position="237"/>
        <end position="258"/>
    </location>
</feature>
<keyword evidence="4 10" id="KW-1133">Transmembrane helix</keyword>
<dbReference type="PROSITE" id="PS00237">
    <property type="entry name" value="G_PROTEIN_RECEP_F1_1"/>
    <property type="match status" value="1"/>
</dbReference>
<dbReference type="Gene3D" id="1.20.1070.10">
    <property type="entry name" value="Rhodopsin 7-helix transmembrane proteins"/>
    <property type="match status" value="1"/>
</dbReference>
<evidence type="ECO:0000256" key="4">
    <source>
        <dbReference type="ARBA" id="ARBA00022989"/>
    </source>
</evidence>
<dbReference type="InterPro" id="IPR000276">
    <property type="entry name" value="GPCR_Rhodpsn"/>
</dbReference>
<feature type="transmembrane region" description="Helical" evidence="10">
    <location>
        <begin position="102"/>
        <end position="120"/>
    </location>
</feature>
<comment type="similarity">
    <text evidence="9">Belongs to the G-protein coupled receptor 1 family.</text>
</comment>
<feature type="transmembrane region" description="Helical" evidence="10">
    <location>
        <begin position="270"/>
        <end position="289"/>
    </location>
</feature>
<organism evidence="12 13">
    <name type="scientific">Ornithorhynchus anatinus</name>
    <name type="common">Duckbill platypus</name>
    <dbReference type="NCBI Taxonomy" id="9258"/>
    <lineage>
        <taxon>Eukaryota</taxon>
        <taxon>Metazoa</taxon>
        <taxon>Chordata</taxon>
        <taxon>Craniata</taxon>
        <taxon>Vertebrata</taxon>
        <taxon>Euteleostomi</taxon>
        <taxon>Mammalia</taxon>
        <taxon>Monotremata</taxon>
        <taxon>Ornithorhynchidae</taxon>
        <taxon>Ornithorhynchus</taxon>
    </lineage>
</organism>
<evidence type="ECO:0000256" key="3">
    <source>
        <dbReference type="ARBA" id="ARBA00022725"/>
    </source>
</evidence>
<proteinExistence type="inferred from homology"/>
<dbReference type="Proteomes" id="UP000002279">
    <property type="component" value="Chromosome 17"/>
</dbReference>